<name>A0A2V1GV62_9GAMM</name>
<keyword evidence="1" id="KW-0812">Transmembrane</keyword>
<evidence type="ECO:0000313" key="3">
    <source>
        <dbReference type="Proteomes" id="UP000244906"/>
    </source>
</evidence>
<feature type="transmembrane region" description="Helical" evidence="1">
    <location>
        <begin position="73"/>
        <end position="98"/>
    </location>
</feature>
<keyword evidence="1" id="KW-0472">Membrane</keyword>
<comment type="caution">
    <text evidence="2">The sequence shown here is derived from an EMBL/GenBank/DDBJ whole genome shotgun (WGS) entry which is preliminary data.</text>
</comment>
<evidence type="ECO:0000313" key="2">
    <source>
        <dbReference type="EMBL" id="PVZ68833.1"/>
    </source>
</evidence>
<dbReference type="AlphaFoldDB" id="A0A2V1GV62"/>
<accession>A0A2V1GV62</accession>
<gene>
    <name evidence="2" type="ORF">DC094_11295</name>
</gene>
<reference evidence="2 3" key="1">
    <citation type="submission" date="2018-04" db="EMBL/GenBank/DDBJ databases">
        <title>Thalassorhabdus spongiae gen. nov., sp. nov., isolated from a marine sponge in South-West Iceland.</title>
        <authorList>
            <person name="Knobloch S."/>
            <person name="Daussin A."/>
            <person name="Johannsson R."/>
            <person name="Marteinsson V.T."/>
        </authorList>
    </citation>
    <scope>NUCLEOTIDE SEQUENCE [LARGE SCALE GENOMIC DNA]</scope>
    <source>
        <strain evidence="2 3">Hp12</strain>
    </source>
</reference>
<dbReference type="Proteomes" id="UP000244906">
    <property type="component" value="Unassembled WGS sequence"/>
</dbReference>
<sequence>MADPHIKPVMDALDYITVVIYRSGFVVGGIALLGSLLWGVEASMLPFLTAAAMCASSLHIYDKKIRSILQFAAWVGLLLASWQILPMLAFGAGLLVMGGLSYKEYFCFKVPGLQAMPIWVAVLWLLQLFDLTLLANIGGSACGGLLLLLAWKKWQMPLHFDIGDKSNYQI</sequence>
<evidence type="ECO:0000256" key="1">
    <source>
        <dbReference type="SAM" id="Phobius"/>
    </source>
</evidence>
<organism evidence="2 3">
    <name type="scientific">Pelagibaculum spongiae</name>
    <dbReference type="NCBI Taxonomy" id="2080658"/>
    <lineage>
        <taxon>Bacteria</taxon>
        <taxon>Pseudomonadati</taxon>
        <taxon>Pseudomonadota</taxon>
        <taxon>Gammaproteobacteria</taxon>
        <taxon>Oceanospirillales</taxon>
        <taxon>Pelagibaculum</taxon>
    </lineage>
</organism>
<keyword evidence="3" id="KW-1185">Reference proteome</keyword>
<feature type="transmembrane region" description="Helical" evidence="1">
    <location>
        <begin position="12"/>
        <end position="38"/>
    </location>
</feature>
<feature type="transmembrane region" description="Helical" evidence="1">
    <location>
        <begin position="118"/>
        <end position="151"/>
    </location>
</feature>
<dbReference type="RefSeq" id="WP_116687218.1">
    <property type="nucleotide sequence ID" value="NZ_CAWNYD010000004.1"/>
</dbReference>
<protein>
    <submittedName>
        <fullName evidence="2">Uncharacterized protein</fullName>
    </submittedName>
</protein>
<dbReference type="InterPro" id="IPR019275">
    <property type="entry name" value="DUF2301"/>
</dbReference>
<feature type="transmembrane region" description="Helical" evidence="1">
    <location>
        <begin position="44"/>
        <end position="61"/>
    </location>
</feature>
<proteinExistence type="predicted"/>
<dbReference type="Pfam" id="PF10063">
    <property type="entry name" value="DUF2301"/>
    <property type="match status" value="1"/>
</dbReference>
<dbReference type="EMBL" id="QDDL01000004">
    <property type="protein sequence ID" value="PVZ68833.1"/>
    <property type="molecule type" value="Genomic_DNA"/>
</dbReference>
<dbReference type="OrthoDB" id="8447652at2"/>
<keyword evidence="1" id="KW-1133">Transmembrane helix</keyword>